<organism evidence="2 3">
    <name type="scientific">Meganyctiphanes norvegica</name>
    <name type="common">Northern krill</name>
    <name type="synonym">Thysanopoda norvegica</name>
    <dbReference type="NCBI Taxonomy" id="48144"/>
    <lineage>
        <taxon>Eukaryota</taxon>
        <taxon>Metazoa</taxon>
        <taxon>Ecdysozoa</taxon>
        <taxon>Arthropoda</taxon>
        <taxon>Crustacea</taxon>
        <taxon>Multicrustacea</taxon>
        <taxon>Malacostraca</taxon>
        <taxon>Eumalacostraca</taxon>
        <taxon>Eucarida</taxon>
        <taxon>Euphausiacea</taxon>
        <taxon>Euphausiidae</taxon>
        <taxon>Meganyctiphanes</taxon>
    </lineage>
</organism>
<dbReference type="Gene3D" id="3.10.100.10">
    <property type="entry name" value="Mannose-Binding Protein A, subunit A"/>
    <property type="match status" value="1"/>
</dbReference>
<proteinExistence type="predicted"/>
<keyword evidence="3" id="KW-1185">Reference proteome</keyword>
<reference evidence="2 3" key="1">
    <citation type="submission" date="2024-05" db="EMBL/GenBank/DDBJ databases">
        <authorList>
            <person name="Wallberg A."/>
        </authorList>
    </citation>
    <scope>NUCLEOTIDE SEQUENCE [LARGE SCALE GENOMIC DNA]</scope>
</reference>
<dbReference type="Proteomes" id="UP001497623">
    <property type="component" value="Unassembled WGS sequence"/>
</dbReference>
<feature type="domain" description="C-type lectin" evidence="1">
    <location>
        <begin position="1"/>
        <end position="71"/>
    </location>
</feature>
<accession>A0AAV2RYX5</accession>
<dbReference type="InterPro" id="IPR016187">
    <property type="entry name" value="CTDL_fold"/>
</dbReference>
<protein>
    <recommendedName>
        <fullName evidence="1">C-type lectin domain-containing protein</fullName>
    </recommendedName>
</protein>
<feature type="non-terminal residue" evidence="2">
    <location>
        <position position="1"/>
    </location>
</feature>
<sequence>GGTYWLGGSLEETSDIWRWADYGNKEIDLHANYWYDGHPSSAGDCLMVKKEMHRSYVLAADCSQRSKVICQIIPKEIGFRTIGKDSFYFSTENNFTPENTWQEARDICLSLQPPNNFDHVDLAVLGLNHELDQDLLQVIAEQGNTVCSLCVHRI</sequence>
<dbReference type="InterPro" id="IPR016186">
    <property type="entry name" value="C-type_lectin-like/link_sf"/>
</dbReference>
<dbReference type="SUPFAM" id="SSF56436">
    <property type="entry name" value="C-type lectin-like"/>
    <property type="match status" value="1"/>
</dbReference>
<dbReference type="EMBL" id="CAXKWB010035188">
    <property type="protein sequence ID" value="CAL4146060.1"/>
    <property type="molecule type" value="Genomic_DNA"/>
</dbReference>
<evidence type="ECO:0000313" key="3">
    <source>
        <dbReference type="Proteomes" id="UP001497623"/>
    </source>
</evidence>
<evidence type="ECO:0000259" key="1">
    <source>
        <dbReference type="PROSITE" id="PS50041"/>
    </source>
</evidence>
<dbReference type="CDD" id="cd00037">
    <property type="entry name" value="CLECT"/>
    <property type="match status" value="1"/>
</dbReference>
<dbReference type="PROSITE" id="PS50041">
    <property type="entry name" value="C_TYPE_LECTIN_2"/>
    <property type="match status" value="1"/>
</dbReference>
<dbReference type="AlphaFoldDB" id="A0AAV2RYX5"/>
<name>A0AAV2RYX5_MEGNR</name>
<gene>
    <name evidence="2" type="ORF">MNOR_LOCUS29816</name>
</gene>
<evidence type="ECO:0000313" key="2">
    <source>
        <dbReference type="EMBL" id="CAL4146060.1"/>
    </source>
</evidence>
<comment type="caution">
    <text evidence="2">The sequence shown here is derived from an EMBL/GenBank/DDBJ whole genome shotgun (WGS) entry which is preliminary data.</text>
</comment>
<dbReference type="InterPro" id="IPR001304">
    <property type="entry name" value="C-type_lectin-like"/>
</dbReference>